<reference evidence="2 3" key="1">
    <citation type="submission" date="2021-01" db="EMBL/GenBank/DDBJ databases">
        <title>Draft Genome Sequence and Polyhydroxyalkanoate Biosynthetic Potential of Jeongeupia naejangsanensis Type Strain DSM 24253.</title>
        <authorList>
            <person name="Turrini P."/>
            <person name="Artuso I."/>
            <person name="Lugli G.A."/>
            <person name="Frangipani E."/>
            <person name="Ventura M."/>
            <person name="Visca P."/>
        </authorList>
    </citation>
    <scope>NUCLEOTIDE SEQUENCE [LARGE SCALE GENOMIC DNA]</scope>
    <source>
        <strain evidence="2 3">DSM 24253</strain>
    </source>
</reference>
<evidence type="ECO:0000313" key="2">
    <source>
        <dbReference type="EMBL" id="MBM3117244.1"/>
    </source>
</evidence>
<dbReference type="RefSeq" id="WP_203539469.1">
    <property type="nucleotide sequence ID" value="NZ_JAESND010000009.1"/>
</dbReference>
<evidence type="ECO:0000313" key="3">
    <source>
        <dbReference type="Proteomes" id="UP000809431"/>
    </source>
</evidence>
<proteinExistence type="predicted"/>
<sequence length="96" mass="10814">MPMQHSAYADGTQILFDFVGRAYASGSIEVRNCINVAFVESLFWQVSRRTTVLCWPLLPNMTVLCRQYRNNGYVDARFAPSAFLAQGPDHAVVDLQ</sequence>
<gene>
    <name evidence="2" type="ORF">JMJ54_15525</name>
</gene>
<name>A0ABS2BR25_9NEIS</name>
<evidence type="ECO:0000259" key="1">
    <source>
        <dbReference type="Pfam" id="PF24722"/>
    </source>
</evidence>
<dbReference type="Proteomes" id="UP000809431">
    <property type="component" value="Unassembled WGS sequence"/>
</dbReference>
<protein>
    <recommendedName>
        <fullName evidence="1">DUF7674 domain-containing protein</fullName>
    </recommendedName>
</protein>
<dbReference type="Pfam" id="PF24722">
    <property type="entry name" value="DUF7674"/>
    <property type="match status" value="1"/>
</dbReference>
<organism evidence="2 3">
    <name type="scientific">Jeongeupia naejangsanensis</name>
    <dbReference type="NCBI Taxonomy" id="613195"/>
    <lineage>
        <taxon>Bacteria</taxon>
        <taxon>Pseudomonadati</taxon>
        <taxon>Pseudomonadota</taxon>
        <taxon>Betaproteobacteria</taxon>
        <taxon>Neisseriales</taxon>
        <taxon>Chitinibacteraceae</taxon>
        <taxon>Jeongeupia</taxon>
    </lineage>
</organism>
<accession>A0ABS2BR25</accession>
<feature type="domain" description="DUF7674" evidence="1">
    <location>
        <begin position="15"/>
        <end position="61"/>
    </location>
</feature>
<comment type="caution">
    <text evidence="2">The sequence shown here is derived from an EMBL/GenBank/DDBJ whole genome shotgun (WGS) entry which is preliminary data.</text>
</comment>
<keyword evidence="3" id="KW-1185">Reference proteome</keyword>
<dbReference type="InterPro" id="IPR056091">
    <property type="entry name" value="DUF7674"/>
</dbReference>
<dbReference type="EMBL" id="JAESND010000009">
    <property type="protein sequence ID" value="MBM3117244.1"/>
    <property type="molecule type" value="Genomic_DNA"/>
</dbReference>